<evidence type="ECO:0000313" key="1">
    <source>
        <dbReference type="EMBL" id="AFC71805.1"/>
    </source>
</evidence>
<accession>A0AAI8A8Q7</accession>
<reference evidence="2" key="1">
    <citation type="submission" date="2012-02" db="EMBL/GenBank/DDBJ databases">
        <title>Complete genome sequence of Rickettsia rhipicephali strain 3-7-female6-CWPP.</title>
        <authorList>
            <person name="Johnson S.L."/>
            <person name="Munk A.C."/>
            <person name="Han S."/>
            <person name="Bruce D.C."/>
            <person name="Dasch G.A."/>
        </authorList>
    </citation>
    <scope>NUCLEOTIDE SEQUENCE [LARGE SCALE GENOMIC DNA]</scope>
    <source>
        <strain evidence="2">3-7-female6-CWPP</strain>
    </source>
</reference>
<keyword evidence="2" id="KW-1185">Reference proteome</keyword>
<evidence type="ECO:0000313" key="2">
    <source>
        <dbReference type="Proteomes" id="UP000008006"/>
    </source>
</evidence>
<dbReference type="EMBL" id="CP003342">
    <property type="protein sequence ID" value="AFC71805.1"/>
    <property type="molecule type" value="Genomic_DNA"/>
</dbReference>
<dbReference type="AlphaFoldDB" id="A0AAI8A8Q7"/>
<sequence length="108" mass="12498">MLSSISRKIVYLPGDYDFGFYAYLSDIGANGYAMPEPQIIERNETNFDSFIYRVRSYIYNNLIEKLGKDKGNFAAAILLGETKQANNAGYEAKRYYYTCFVFQDCIYL</sequence>
<dbReference type="Proteomes" id="UP000008006">
    <property type="component" value="Chromosome"/>
</dbReference>
<gene>
    <name evidence="1" type="ordered locus">MCC_00610</name>
</gene>
<organism evidence="1 2">
    <name type="scientific">Rickettsia rhipicephali (strain 3-7-female6-CWPP)</name>
    <dbReference type="NCBI Taxonomy" id="1105113"/>
    <lineage>
        <taxon>Bacteria</taxon>
        <taxon>Pseudomonadati</taxon>
        <taxon>Pseudomonadota</taxon>
        <taxon>Alphaproteobacteria</taxon>
        <taxon>Rickettsiales</taxon>
        <taxon>Rickettsiaceae</taxon>
        <taxon>Rickettsieae</taxon>
        <taxon>Rickettsia</taxon>
        <taxon>spotted fever group</taxon>
    </lineage>
</organism>
<name>A0AAI8A8Q7_RICR3</name>
<protein>
    <submittedName>
        <fullName evidence="1">ComEC/Rec2-like protein</fullName>
    </submittedName>
</protein>
<dbReference type="KEGG" id="rre:MCC_00610"/>
<proteinExistence type="predicted"/>